<reference evidence="1" key="1">
    <citation type="submission" date="2019-10" db="EMBL/GenBank/DDBJ databases">
        <authorList>
            <consortium name="DOE Joint Genome Institute"/>
            <person name="Kuo A."/>
            <person name="Miyauchi S."/>
            <person name="Kiss E."/>
            <person name="Drula E."/>
            <person name="Kohler A."/>
            <person name="Sanchez-Garcia M."/>
            <person name="Andreopoulos B."/>
            <person name="Barry K.W."/>
            <person name="Bonito G."/>
            <person name="Buee M."/>
            <person name="Carver A."/>
            <person name="Chen C."/>
            <person name="Cichocki N."/>
            <person name="Clum A."/>
            <person name="Culley D."/>
            <person name="Crous P.W."/>
            <person name="Fauchery L."/>
            <person name="Girlanda M."/>
            <person name="Hayes R."/>
            <person name="Keri Z."/>
            <person name="Labutti K."/>
            <person name="Lipzen A."/>
            <person name="Lombard V."/>
            <person name="Magnuson J."/>
            <person name="Maillard F."/>
            <person name="Morin E."/>
            <person name="Murat C."/>
            <person name="Nolan M."/>
            <person name="Ohm R."/>
            <person name="Pangilinan J."/>
            <person name="Pereira M."/>
            <person name="Perotto S."/>
            <person name="Peter M."/>
            <person name="Riley R."/>
            <person name="Sitrit Y."/>
            <person name="Stielow B."/>
            <person name="Szollosi G."/>
            <person name="Zifcakova L."/>
            <person name="Stursova M."/>
            <person name="Spatafora J.W."/>
            <person name="Tedersoo L."/>
            <person name="Vaario L.-M."/>
            <person name="Yamada A."/>
            <person name="Yan M."/>
            <person name="Wang P."/>
            <person name="Xu J."/>
            <person name="Bruns T."/>
            <person name="Baldrian P."/>
            <person name="Vilgalys R."/>
            <person name="Henrissat B."/>
            <person name="Grigoriev I.V."/>
            <person name="Hibbett D."/>
            <person name="Nagy L.G."/>
            <person name="Martin F.M."/>
        </authorList>
    </citation>
    <scope>NUCLEOTIDE SEQUENCE</scope>
    <source>
        <strain evidence="1">P2</strain>
    </source>
</reference>
<organism evidence="1 2">
    <name type="scientific">Thelephora ganbajun</name>
    <name type="common">Ganba fungus</name>
    <dbReference type="NCBI Taxonomy" id="370292"/>
    <lineage>
        <taxon>Eukaryota</taxon>
        <taxon>Fungi</taxon>
        <taxon>Dikarya</taxon>
        <taxon>Basidiomycota</taxon>
        <taxon>Agaricomycotina</taxon>
        <taxon>Agaricomycetes</taxon>
        <taxon>Thelephorales</taxon>
        <taxon>Thelephoraceae</taxon>
        <taxon>Thelephora</taxon>
    </lineage>
</organism>
<comment type="caution">
    <text evidence="1">The sequence shown here is derived from an EMBL/GenBank/DDBJ whole genome shotgun (WGS) entry which is preliminary data.</text>
</comment>
<dbReference type="Proteomes" id="UP000886501">
    <property type="component" value="Unassembled WGS sequence"/>
</dbReference>
<protein>
    <submittedName>
        <fullName evidence="1">Uncharacterized protein</fullName>
    </submittedName>
</protein>
<name>A0ACB6Z828_THEGA</name>
<sequence>MLKDLGIDGMSSDEEEIFNGRKRYLILTPEWRDPLLTPWLWIFDRLCLYHHREGEAVDGRGHMPRQRVTTNLASTSKRFVSGLPINTYKKSWLAKQLDIQNVVHPCPQERYTHDPVLAM</sequence>
<dbReference type="EMBL" id="MU118080">
    <property type="protein sequence ID" value="KAF9645717.1"/>
    <property type="molecule type" value="Genomic_DNA"/>
</dbReference>
<gene>
    <name evidence="1" type="ORF">BDM02DRAFT_3100972</name>
</gene>
<evidence type="ECO:0000313" key="1">
    <source>
        <dbReference type="EMBL" id="KAF9645717.1"/>
    </source>
</evidence>
<evidence type="ECO:0000313" key="2">
    <source>
        <dbReference type="Proteomes" id="UP000886501"/>
    </source>
</evidence>
<reference evidence="1" key="2">
    <citation type="journal article" date="2020" name="Nat. Commun.">
        <title>Large-scale genome sequencing of mycorrhizal fungi provides insights into the early evolution of symbiotic traits.</title>
        <authorList>
            <person name="Miyauchi S."/>
            <person name="Kiss E."/>
            <person name="Kuo A."/>
            <person name="Drula E."/>
            <person name="Kohler A."/>
            <person name="Sanchez-Garcia M."/>
            <person name="Morin E."/>
            <person name="Andreopoulos B."/>
            <person name="Barry K.W."/>
            <person name="Bonito G."/>
            <person name="Buee M."/>
            <person name="Carver A."/>
            <person name="Chen C."/>
            <person name="Cichocki N."/>
            <person name="Clum A."/>
            <person name="Culley D."/>
            <person name="Crous P.W."/>
            <person name="Fauchery L."/>
            <person name="Girlanda M."/>
            <person name="Hayes R.D."/>
            <person name="Keri Z."/>
            <person name="LaButti K."/>
            <person name="Lipzen A."/>
            <person name="Lombard V."/>
            <person name="Magnuson J."/>
            <person name="Maillard F."/>
            <person name="Murat C."/>
            <person name="Nolan M."/>
            <person name="Ohm R.A."/>
            <person name="Pangilinan J."/>
            <person name="Pereira M.F."/>
            <person name="Perotto S."/>
            <person name="Peter M."/>
            <person name="Pfister S."/>
            <person name="Riley R."/>
            <person name="Sitrit Y."/>
            <person name="Stielow J.B."/>
            <person name="Szollosi G."/>
            <person name="Zifcakova L."/>
            <person name="Stursova M."/>
            <person name="Spatafora J.W."/>
            <person name="Tedersoo L."/>
            <person name="Vaario L.M."/>
            <person name="Yamada A."/>
            <person name="Yan M."/>
            <person name="Wang P."/>
            <person name="Xu J."/>
            <person name="Bruns T."/>
            <person name="Baldrian P."/>
            <person name="Vilgalys R."/>
            <person name="Dunand C."/>
            <person name="Henrissat B."/>
            <person name="Grigoriev I.V."/>
            <person name="Hibbett D."/>
            <person name="Nagy L.G."/>
            <person name="Martin F.M."/>
        </authorList>
    </citation>
    <scope>NUCLEOTIDE SEQUENCE</scope>
    <source>
        <strain evidence="1">P2</strain>
    </source>
</reference>
<accession>A0ACB6Z828</accession>
<proteinExistence type="predicted"/>
<keyword evidence="2" id="KW-1185">Reference proteome</keyword>